<keyword evidence="1" id="KW-0175">Coiled coil</keyword>
<accession>A0A3G3LZ43</accession>
<gene>
    <name evidence="2" type="primary">57</name>
    <name evidence="2" type="ORF">PBI_CANTARE_57</name>
</gene>
<dbReference type="Proteomes" id="UP000279277">
    <property type="component" value="Segment"/>
</dbReference>
<proteinExistence type="predicted"/>
<evidence type="ECO:0000256" key="1">
    <source>
        <dbReference type="SAM" id="Coils"/>
    </source>
</evidence>
<reference evidence="2 3" key="1">
    <citation type="submission" date="2018-10" db="EMBL/GenBank/DDBJ databases">
        <authorList>
            <person name="Zack K."/>
            <person name="Garlena R.A."/>
            <person name="Russell D.A."/>
            <person name="Pope W.H."/>
            <person name="Jacobs-Sera D."/>
            <person name="Hatfull G.F."/>
        </authorList>
    </citation>
    <scope>NUCLEOTIDE SEQUENCE [LARGE SCALE GENOMIC DNA]</scope>
</reference>
<evidence type="ECO:0000313" key="2">
    <source>
        <dbReference type="EMBL" id="AYQ99277.1"/>
    </source>
</evidence>
<sequence length="152" mass="16808">MAIMATTPTKRPRKVVPAKEAVKRDAEGNVVIPTPMRRTFTEILTLTEQIAELEAQLKEKKSEALIFVEATGEPSISYDNAKFTKVQSTKAVMDEDELKNRVGTAIFTTISKRVVDKKLLEASIQKGKVTAKDVADVTTISQNKPYLKVTKA</sequence>
<organism evidence="2 3">
    <name type="scientific">Brevibacterium phage Cantare</name>
    <dbReference type="NCBI Taxonomy" id="2338395"/>
    <lineage>
        <taxon>Viruses</taxon>
        <taxon>Duplodnaviria</taxon>
        <taxon>Heunggongvirae</taxon>
        <taxon>Uroviricota</taxon>
        <taxon>Caudoviricetes</taxon>
        <taxon>Cantarevirus</taxon>
        <taxon>Cantarevirus cantare</taxon>
    </lineage>
</organism>
<dbReference type="EMBL" id="MK016493">
    <property type="protein sequence ID" value="AYQ99277.1"/>
    <property type="molecule type" value="Genomic_DNA"/>
</dbReference>
<dbReference type="RefSeq" id="YP_010676632.1">
    <property type="nucleotide sequence ID" value="NC_071014.1"/>
</dbReference>
<keyword evidence="3" id="KW-1185">Reference proteome</keyword>
<name>A0A3G3LZ43_9CAUD</name>
<dbReference type="GeneID" id="77952993"/>
<evidence type="ECO:0000313" key="3">
    <source>
        <dbReference type="Proteomes" id="UP000279277"/>
    </source>
</evidence>
<dbReference type="KEGG" id="vg:77952993"/>
<feature type="coiled-coil region" evidence="1">
    <location>
        <begin position="36"/>
        <end position="63"/>
    </location>
</feature>
<protein>
    <submittedName>
        <fullName evidence="2">Uncharacterized protein</fullName>
    </submittedName>
</protein>